<dbReference type="Proteomes" id="UP000325313">
    <property type="component" value="Unassembled WGS sequence"/>
</dbReference>
<dbReference type="EMBL" id="VDEP01000404">
    <property type="protein sequence ID" value="KAA1090029.1"/>
    <property type="molecule type" value="Genomic_DNA"/>
</dbReference>
<reference evidence="1 2" key="1">
    <citation type="submission" date="2019-05" db="EMBL/GenBank/DDBJ databases">
        <title>Emergence of the Ug99 lineage of the wheat stem rust pathogen through somatic hybridization.</title>
        <authorList>
            <person name="Li F."/>
            <person name="Upadhyaya N.M."/>
            <person name="Sperschneider J."/>
            <person name="Matny O."/>
            <person name="Nguyen-Phuc H."/>
            <person name="Mago R."/>
            <person name="Raley C."/>
            <person name="Miller M.E."/>
            <person name="Silverstein K.A.T."/>
            <person name="Henningsen E."/>
            <person name="Hirsch C.D."/>
            <person name="Visser B."/>
            <person name="Pretorius Z.A."/>
            <person name="Steffenson B.J."/>
            <person name="Schwessinger B."/>
            <person name="Dodds P.N."/>
            <person name="Figueroa M."/>
        </authorList>
    </citation>
    <scope>NUCLEOTIDE SEQUENCE [LARGE SCALE GENOMIC DNA]</scope>
    <source>
        <strain evidence="1 2">Ug99</strain>
    </source>
</reference>
<protein>
    <submittedName>
        <fullName evidence="1">Uncharacterized protein</fullName>
    </submittedName>
</protein>
<proteinExistence type="predicted"/>
<evidence type="ECO:0000313" key="2">
    <source>
        <dbReference type="Proteomes" id="UP000325313"/>
    </source>
</evidence>
<sequence>MRTHAYSRALLESFETRPPGSNTSSANLSVRLQVCRRDSRGGSLFHGASSRKNGEDTWCPTRFGYAAYDGPN</sequence>
<accession>A0A5B0NQA8</accession>
<evidence type="ECO:0000313" key="1">
    <source>
        <dbReference type="EMBL" id="KAA1090029.1"/>
    </source>
</evidence>
<gene>
    <name evidence="1" type="ORF">PGTUg99_034233</name>
</gene>
<name>A0A5B0NQA8_PUCGR</name>
<dbReference type="AlphaFoldDB" id="A0A5B0NQA8"/>
<organism evidence="1 2">
    <name type="scientific">Puccinia graminis f. sp. tritici</name>
    <dbReference type="NCBI Taxonomy" id="56615"/>
    <lineage>
        <taxon>Eukaryota</taxon>
        <taxon>Fungi</taxon>
        <taxon>Dikarya</taxon>
        <taxon>Basidiomycota</taxon>
        <taxon>Pucciniomycotina</taxon>
        <taxon>Pucciniomycetes</taxon>
        <taxon>Pucciniales</taxon>
        <taxon>Pucciniaceae</taxon>
        <taxon>Puccinia</taxon>
    </lineage>
</organism>
<comment type="caution">
    <text evidence="1">The sequence shown here is derived from an EMBL/GenBank/DDBJ whole genome shotgun (WGS) entry which is preliminary data.</text>
</comment>